<reference evidence="1" key="1">
    <citation type="journal article" date="2013" name="BMC Genomics">
        <title>Unscrambling butterfly oogenesis.</title>
        <authorList>
            <person name="Carter J.M."/>
            <person name="Baker S.C."/>
            <person name="Pink R."/>
            <person name="Carter D.R."/>
            <person name="Collins A."/>
            <person name="Tomlin J."/>
            <person name="Gibbs M."/>
            <person name="Breuker C.J."/>
        </authorList>
    </citation>
    <scope>NUCLEOTIDE SEQUENCE</scope>
    <source>
        <tissue evidence="1">Ovary</tissue>
    </source>
</reference>
<protein>
    <submittedName>
        <fullName evidence="1">Uncharacterized protein</fullName>
    </submittedName>
</protein>
<sequence>MVSFQSCYKIYERVVTMLDYLVSILENHLRRGVKTRTQNNAYIRLANLLLSSRRSLYIIRRQWCQFCCTKISNRS</sequence>
<evidence type="ECO:0000313" key="1">
    <source>
        <dbReference type="EMBL" id="JAA84710.1"/>
    </source>
</evidence>
<organism evidence="1">
    <name type="scientific">Pararge aegeria</name>
    <name type="common">speckled wood butterfly</name>
    <dbReference type="NCBI Taxonomy" id="116150"/>
    <lineage>
        <taxon>Eukaryota</taxon>
        <taxon>Metazoa</taxon>
        <taxon>Ecdysozoa</taxon>
        <taxon>Arthropoda</taxon>
        <taxon>Hexapoda</taxon>
        <taxon>Insecta</taxon>
        <taxon>Pterygota</taxon>
        <taxon>Neoptera</taxon>
        <taxon>Endopterygota</taxon>
        <taxon>Lepidoptera</taxon>
        <taxon>Glossata</taxon>
        <taxon>Ditrysia</taxon>
        <taxon>Papilionoidea</taxon>
        <taxon>Nymphalidae</taxon>
        <taxon>Satyrinae</taxon>
        <taxon>Satyrini</taxon>
        <taxon>Parargina</taxon>
        <taxon>Pararge</taxon>
    </lineage>
</organism>
<reference evidence="1" key="2">
    <citation type="submission" date="2013-05" db="EMBL/GenBank/DDBJ databases">
        <authorList>
            <person name="Carter J.-M."/>
            <person name="Baker S.C."/>
            <person name="Pink R."/>
            <person name="Carter D.R.F."/>
            <person name="Collins A."/>
            <person name="Tomlin J."/>
            <person name="Gibbs M."/>
            <person name="Breuker C.J."/>
        </authorList>
    </citation>
    <scope>NUCLEOTIDE SEQUENCE</scope>
    <source>
        <tissue evidence="1">Ovary</tissue>
    </source>
</reference>
<name>S4PCJ9_9NEOP</name>
<accession>S4PCJ9</accession>
<dbReference type="EMBL" id="GAIX01007850">
    <property type="protein sequence ID" value="JAA84710.1"/>
    <property type="molecule type" value="Transcribed_RNA"/>
</dbReference>
<dbReference type="AlphaFoldDB" id="S4PCJ9"/>
<proteinExistence type="predicted"/>